<feature type="compositionally biased region" description="Basic and acidic residues" evidence="2">
    <location>
        <begin position="288"/>
        <end position="298"/>
    </location>
</feature>
<dbReference type="InterPro" id="IPR002130">
    <property type="entry name" value="Cyclophilin-type_PPIase_dom"/>
</dbReference>
<dbReference type="GO" id="GO:0003755">
    <property type="term" value="F:peptidyl-prolyl cis-trans isomerase activity"/>
    <property type="evidence" value="ECO:0007669"/>
    <property type="project" value="UniProtKB-EC"/>
</dbReference>
<evidence type="ECO:0000313" key="5">
    <source>
        <dbReference type="EMBL" id="WOT03202.1"/>
    </source>
</evidence>
<reference evidence="5" key="1">
    <citation type="submission" date="2017-12" db="EMBL/GenBank/DDBJ databases">
        <authorList>
            <person name="Thomas-White K."/>
            <person name="Wolfe A.J."/>
        </authorList>
    </citation>
    <scope>NUCLEOTIDE SEQUENCE</scope>
    <source>
        <strain evidence="5">UMB0763</strain>
    </source>
</reference>
<reference evidence="5" key="2">
    <citation type="submission" date="2023-10" db="EMBL/GenBank/DDBJ databases">
        <authorList>
            <person name="Choi B."/>
        </authorList>
    </citation>
    <scope>NUCLEOTIDE SEQUENCE</scope>
    <source>
        <strain evidence="5">UMB0763</strain>
    </source>
</reference>
<accession>A0AAF1BX94</accession>
<evidence type="ECO:0000256" key="2">
    <source>
        <dbReference type="SAM" id="MobiDB-lite"/>
    </source>
</evidence>
<dbReference type="PROSITE" id="PS50072">
    <property type="entry name" value="CSA_PPIASE_2"/>
    <property type="match status" value="1"/>
</dbReference>
<organism evidence="5 6">
    <name type="scientific">Corynebacterium pyruviciproducens</name>
    <dbReference type="NCBI Taxonomy" id="598660"/>
    <lineage>
        <taxon>Bacteria</taxon>
        <taxon>Bacillati</taxon>
        <taxon>Actinomycetota</taxon>
        <taxon>Actinomycetes</taxon>
        <taxon>Mycobacteriales</taxon>
        <taxon>Corynebacteriaceae</taxon>
        <taxon>Corynebacterium</taxon>
    </lineage>
</organism>
<dbReference type="RefSeq" id="WP_101678878.1">
    <property type="nucleotide sequence ID" value="NZ_CP136958.1"/>
</dbReference>
<proteinExistence type="predicted"/>
<evidence type="ECO:0000256" key="1">
    <source>
        <dbReference type="ARBA" id="ARBA00002388"/>
    </source>
</evidence>
<evidence type="ECO:0000313" key="6">
    <source>
        <dbReference type="Proteomes" id="UP000234560"/>
    </source>
</evidence>
<dbReference type="Pfam" id="PF00160">
    <property type="entry name" value="Pro_isomerase"/>
    <property type="match status" value="1"/>
</dbReference>
<dbReference type="CDD" id="cd00317">
    <property type="entry name" value="cyclophilin"/>
    <property type="match status" value="1"/>
</dbReference>
<protein>
    <submittedName>
        <fullName evidence="5">Peptidylprolyl isomerase</fullName>
        <ecNumber evidence="5">5.2.1.8</ecNumber>
    </submittedName>
</protein>
<dbReference type="Proteomes" id="UP000234560">
    <property type="component" value="Chromosome"/>
</dbReference>
<dbReference type="SUPFAM" id="SSF50891">
    <property type="entry name" value="Cyclophilin-like"/>
    <property type="match status" value="1"/>
</dbReference>
<feature type="region of interest" description="Disordered" evidence="2">
    <location>
        <begin position="66"/>
        <end position="90"/>
    </location>
</feature>
<feature type="region of interest" description="Disordered" evidence="2">
    <location>
        <begin position="276"/>
        <end position="298"/>
    </location>
</feature>
<dbReference type="InterPro" id="IPR044666">
    <property type="entry name" value="Cyclophilin_A-like"/>
</dbReference>
<keyword evidence="3" id="KW-0812">Transmembrane</keyword>
<keyword evidence="3" id="KW-0472">Membrane</keyword>
<dbReference type="EMBL" id="CP136958">
    <property type="protein sequence ID" value="WOT03202.1"/>
    <property type="molecule type" value="Genomic_DNA"/>
</dbReference>
<feature type="transmembrane region" description="Helical" evidence="3">
    <location>
        <begin position="36"/>
        <end position="57"/>
    </location>
</feature>
<comment type="function">
    <text evidence="1">PPIases accelerate the folding of proteins. It catalyzes the cis-trans isomerization of proline imidic peptide bonds in oligopeptides.</text>
</comment>
<dbReference type="InterPro" id="IPR029000">
    <property type="entry name" value="Cyclophilin-like_dom_sf"/>
</dbReference>
<dbReference type="KEGG" id="cpyr:CYJ47_05455"/>
<keyword evidence="3" id="KW-1133">Transmembrane helix</keyword>
<evidence type="ECO:0000256" key="3">
    <source>
        <dbReference type="SAM" id="Phobius"/>
    </source>
</evidence>
<sequence>MTNSDSHTNREIREESLEKLRKDLATRERKQKRGPLGTVLASALVIVLVVAGIYFFASRDNGEKIEAEDSTTTVNSTSMTTTTESPDENQVTAPALALARSEALPETVTCSYPEDGKAAKEVSAPDTENIPATGTVNVTLKTNQGGIPMTLDRSVSPCTVNAITHLASNGYYNDTVCHRITTQGIYVLQCGDPTGNGAGGPGFSFANEYPTDEAEDTNSPVNYQRGTIAMANAGADTNGSQFFLNYKDSPLPPNYTYFGTISDEGLTTIDAIAAKGTKTGGSDGAPADEVRIESAEVE</sequence>
<dbReference type="PANTHER" id="PTHR45625:SF3">
    <property type="entry name" value="PEPTIDYL-PROLYL CIS-TRANS ISOMERASE B-RELATED"/>
    <property type="match status" value="1"/>
</dbReference>
<gene>
    <name evidence="5" type="ORF">CYJ47_05455</name>
</gene>
<dbReference type="Gene3D" id="2.40.100.10">
    <property type="entry name" value="Cyclophilin-like"/>
    <property type="match status" value="1"/>
</dbReference>
<feature type="compositionally biased region" description="Low complexity" evidence="2">
    <location>
        <begin position="70"/>
        <end position="84"/>
    </location>
</feature>
<keyword evidence="5" id="KW-0413">Isomerase</keyword>
<dbReference type="AlphaFoldDB" id="A0AAF1BX94"/>
<dbReference type="PANTHER" id="PTHR45625">
    <property type="entry name" value="PEPTIDYL-PROLYL CIS-TRANS ISOMERASE-RELATED"/>
    <property type="match status" value="1"/>
</dbReference>
<evidence type="ECO:0000259" key="4">
    <source>
        <dbReference type="PROSITE" id="PS50072"/>
    </source>
</evidence>
<name>A0AAF1BX94_9CORY</name>
<dbReference type="EC" id="5.2.1.8" evidence="5"/>
<feature type="domain" description="PPIase cyclophilin-type" evidence="4">
    <location>
        <begin position="145"/>
        <end position="297"/>
    </location>
</feature>